<dbReference type="Proteomes" id="UP000001883">
    <property type="component" value="Chromosome"/>
</dbReference>
<evidence type="ECO:0000256" key="1">
    <source>
        <dbReference type="SAM" id="MobiDB-lite"/>
    </source>
</evidence>
<feature type="region of interest" description="Disordered" evidence="1">
    <location>
        <begin position="104"/>
        <end position="142"/>
    </location>
</feature>
<reference evidence="2 3" key="3">
    <citation type="journal article" date="2010" name="Sequencing">
        <title>Complete Genome Sequence of Rothia mucilaginosa DY-18: A Clinical Isolate with Dense Meshwork-Like Structures from a Persistent Apical Periodontitis Lesion.</title>
        <authorList>
            <person name="Yamane K."/>
            <person name="Nambu T."/>
            <person name="Yamanaka T."/>
            <person name="Mashimo C."/>
            <person name="Sugimori C."/>
            <person name="Leung K.-P."/>
            <person name="Fukushima H."/>
        </authorList>
    </citation>
    <scope>NUCLEOTIDE SEQUENCE [LARGE SCALE GENOMIC DNA]</scope>
    <source>
        <strain evidence="2 3">DY-18</strain>
    </source>
</reference>
<evidence type="ECO:0000313" key="2">
    <source>
        <dbReference type="EMBL" id="BAI63887.1"/>
    </source>
</evidence>
<proteinExistence type="predicted"/>
<keyword evidence="3" id="KW-1185">Reference proteome</keyword>
<dbReference type="AlphaFoldDB" id="D2NQG1"/>
<protein>
    <submittedName>
        <fullName evidence="2">Uncharacterized protein conserved in archaea</fullName>
    </submittedName>
</protein>
<organism evidence="2 3">
    <name type="scientific">Rothia mucilaginosa (strain DY-18)</name>
    <name type="common">Stomatococcus mucilaginosus</name>
    <dbReference type="NCBI Taxonomy" id="680646"/>
    <lineage>
        <taxon>Bacteria</taxon>
        <taxon>Bacillati</taxon>
        <taxon>Actinomycetota</taxon>
        <taxon>Actinomycetes</taxon>
        <taxon>Micrococcales</taxon>
        <taxon>Micrococcaceae</taxon>
        <taxon>Rothia</taxon>
    </lineage>
</organism>
<evidence type="ECO:0000313" key="3">
    <source>
        <dbReference type="Proteomes" id="UP000001883"/>
    </source>
</evidence>
<feature type="compositionally biased region" description="Basic and acidic residues" evidence="1">
    <location>
        <begin position="107"/>
        <end position="126"/>
    </location>
</feature>
<reference evidence="2 3" key="2">
    <citation type="journal article" date="2010" name="J Osaka Dent Univ">
        <title>Isolation and identification of Rothia mucilaginosa from persistent apical periodontitis lesions.</title>
        <authorList>
            <person name="Yamane K."/>
            <person name="Yoshida M."/>
            <person name="Fujihira T."/>
            <person name="Baba T."/>
            <person name="Tsuji N."/>
            <person name="Hayashi H."/>
            <person name="Sugimori C."/>
            <person name="Yamanaka T."/>
            <person name="Mashimo C."/>
            <person name="Nambu T."/>
            <person name="Kawai H."/>
            <person name="Fukushima H."/>
        </authorList>
    </citation>
    <scope>NUCLEOTIDE SEQUENCE [LARGE SCALE GENOMIC DNA]</scope>
    <source>
        <strain evidence="2 3">DY-18</strain>
    </source>
</reference>
<dbReference type="KEGG" id="rmu:RMDY18_00550"/>
<dbReference type="EMBL" id="AP011540">
    <property type="protein sequence ID" value="BAI63887.1"/>
    <property type="molecule type" value="Genomic_DNA"/>
</dbReference>
<feature type="region of interest" description="Disordered" evidence="1">
    <location>
        <begin position="249"/>
        <end position="325"/>
    </location>
</feature>
<feature type="compositionally biased region" description="Basic and acidic residues" evidence="1">
    <location>
        <begin position="251"/>
        <end position="312"/>
    </location>
</feature>
<accession>D2NQG1</accession>
<name>D2NQG1_ROTMD</name>
<dbReference type="HOGENOM" id="CLU_564839_0_0_11"/>
<gene>
    <name evidence="2" type="ordered locus">RMDY18_00550</name>
</gene>
<sequence length="483" mass="53126">MVSVHLFSHCRMYLSRTVRFLPGEGSTPEEGVLGCCPRLTVDAVAGEGEHCLAHDDGQVAGLIGQDHEGDEEQHQVRCGEQLHGDVHGHVLNLVDQQCHCNEEERDDQTGERQRVGLRQEDVHQDASDNGAGDVNQQGVADRAVRSTQSLGRLLLNTLVGQAVEDGPQVLDACVDAVCLHHEEVVVGDNAGNQAQVDCHDIDFAAGDQEEHVLIGPDDGAGKEAAQGVERNVLERDAREVQQVYQVLTEAHQQDERTNQRRQEPFFREEEQGKSVAKPRDEPDDAVLREVRDDQQLRERNVENAQDEERAECSRGPVQDEGDRYGEDQYQRHGHEEEVKPVAGERGQVGNVLELRFGHACAYGSCFGALELVLKGFSVNAQAFAGVRNLLVLHLDSTVQGQAGCLAEPRNGNGRCQDHLNQGDTVEVVPVNGRGDDGEDGGQQCDRRDVKQKVNEEAPYAVAFFLSTVVGRQSCRLSVDNRKD</sequence>
<reference evidence="3" key="1">
    <citation type="submission" date="2009-07" db="EMBL/GenBank/DDBJ databases">
        <title>Complete genome sequence of Rothia mucilaginosa DJ.</title>
        <authorList>
            <person name="Yamane K."/>
            <person name="Nambu T."/>
            <person name="Mashimo C."/>
            <person name="Sugimori C."/>
            <person name="Yamanaka T."/>
            <person name="Leung K."/>
            <person name="Fukushima H."/>
        </authorList>
    </citation>
    <scope>NUCLEOTIDE SEQUENCE [LARGE SCALE GENOMIC DNA]</scope>
    <source>
        <strain evidence="3">DY-18</strain>
    </source>
</reference>